<dbReference type="Proteomes" id="UP000053558">
    <property type="component" value="Unassembled WGS sequence"/>
</dbReference>
<reference evidence="9" key="1">
    <citation type="journal article" date="2012" name="Science">
        <title>The Paleozoic origin of enzymatic lignin decomposition reconstructed from 31 fungal genomes.</title>
        <authorList>
            <person name="Floudas D."/>
            <person name="Binder M."/>
            <person name="Riley R."/>
            <person name="Barry K."/>
            <person name="Blanchette R.A."/>
            <person name="Henrissat B."/>
            <person name="Martinez A.T."/>
            <person name="Otillar R."/>
            <person name="Spatafora J.W."/>
            <person name="Yadav J.S."/>
            <person name="Aerts A."/>
            <person name="Benoit I."/>
            <person name="Boyd A."/>
            <person name="Carlson A."/>
            <person name="Copeland A."/>
            <person name="Coutinho P.M."/>
            <person name="de Vries R.P."/>
            <person name="Ferreira P."/>
            <person name="Findley K."/>
            <person name="Foster B."/>
            <person name="Gaskell J."/>
            <person name="Glotzer D."/>
            <person name="Gorecki P."/>
            <person name="Heitman J."/>
            <person name="Hesse C."/>
            <person name="Hori C."/>
            <person name="Igarashi K."/>
            <person name="Jurgens J.A."/>
            <person name="Kallen N."/>
            <person name="Kersten P."/>
            <person name="Kohler A."/>
            <person name="Kuees U."/>
            <person name="Kumar T.K.A."/>
            <person name="Kuo A."/>
            <person name="LaButti K."/>
            <person name="Larrondo L.F."/>
            <person name="Lindquist E."/>
            <person name="Ling A."/>
            <person name="Lombard V."/>
            <person name="Lucas S."/>
            <person name="Lundell T."/>
            <person name="Martin R."/>
            <person name="McLaughlin D.J."/>
            <person name="Morgenstern I."/>
            <person name="Morin E."/>
            <person name="Murat C."/>
            <person name="Nagy L.G."/>
            <person name="Nolan M."/>
            <person name="Ohm R.A."/>
            <person name="Patyshakuliyeva A."/>
            <person name="Rokas A."/>
            <person name="Ruiz-Duenas F.J."/>
            <person name="Sabat G."/>
            <person name="Salamov A."/>
            <person name="Samejima M."/>
            <person name="Schmutz J."/>
            <person name="Slot J.C."/>
            <person name="St John F."/>
            <person name="Stenlid J."/>
            <person name="Sun H."/>
            <person name="Sun S."/>
            <person name="Syed K."/>
            <person name="Tsang A."/>
            <person name="Wiebenga A."/>
            <person name="Young D."/>
            <person name="Pisabarro A."/>
            <person name="Eastwood D.C."/>
            <person name="Martin F."/>
            <person name="Cullen D."/>
            <person name="Grigoriev I.V."/>
            <person name="Hibbett D.S."/>
        </authorList>
    </citation>
    <scope>NUCLEOTIDE SEQUENCE [LARGE SCALE GENOMIC DNA]</scope>
    <source>
        <strain evidence="9">RWD-64-598 SS2</strain>
    </source>
</reference>
<keyword evidence="4 7" id="KW-0472">Membrane</keyword>
<dbReference type="InterPro" id="IPR029058">
    <property type="entry name" value="AB_hydrolase_fold"/>
</dbReference>
<accession>A0A5M3MWV9</accession>
<comment type="subcellular location">
    <subcellularLocation>
        <location evidence="6">Nucleus outer membrane</location>
        <topology evidence="6">Single-pass membrane protein</topology>
    </subcellularLocation>
</comment>
<dbReference type="OMA" id="MDSCPGY"/>
<keyword evidence="5" id="KW-0539">Nucleus</keyword>
<dbReference type="GeneID" id="19199437"/>
<dbReference type="KEGG" id="cput:CONPUDRAFT_118969"/>
<dbReference type="AlphaFoldDB" id="A0A5M3MWV9"/>
<name>A0A5M3MWV9_CONPW</name>
<gene>
    <name evidence="8" type="ORF">CONPUDRAFT_118969</name>
</gene>
<dbReference type="RefSeq" id="XP_007765582.1">
    <property type="nucleotide sequence ID" value="XM_007767392.1"/>
</dbReference>
<dbReference type="SUPFAM" id="SSF53474">
    <property type="entry name" value="alpha/beta-Hydrolases"/>
    <property type="match status" value="1"/>
</dbReference>
<evidence type="ECO:0000256" key="7">
    <source>
        <dbReference type="SAM" id="Phobius"/>
    </source>
</evidence>
<keyword evidence="3 7" id="KW-1133">Transmembrane helix</keyword>
<evidence type="ECO:0000256" key="4">
    <source>
        <dbReference type="ARBA" id="ARBA00023136"/>
    </source>
</evidence>
<evidence type="ECO:0000256" key="6">
    <source>
        <dbReference type="ARBA" id="ARBA00034303"/>
    </source>
</evidence>
<evidence type="ECO:0000256" key="1">
    <source>
        <dbReference type="ARBA" id="ARBA00007387"/>
    </source>
</evidence>
<feature type="transmembrane region" description="Helical" evidence="7">
    <location>
        <begin position="197"/>
        <end position="217"/>
    </location>
</feature>
<comment type="caution">
    <text evidence="8">The sequence shown here is derived from an EMBL/GenBank/DDBJ whole genome shotgun (WGS) entry which is preliminary data.</text>
</comment>
<dbReference type="Gene3D" id="3.40.50.1820">
    <property type="entry name" value="alpha/beta hydrolase"/>
    <property type="match status" value="1"/>
</dbReference>
<dbReference type="InterPro" id="IPR008547">
    <property type="entry name" value="DUF829_TMEM53"/>
</dbReference>
<dbReference type="PANTHER" id="PTHR12265">
    <property type="entry name" value="TRANSMEMBRANE PROTEIN 53"/>
    <property type="match status" value="1"/>
</dbReference>
<evidence type="ECO:0000313" key="9">
    <source>
        <dbReference type="Proteomes" id="UP000053558"/>
    </source>
</evidence>
<evidence type="ECO:0000256" key="2">
    <source>
        <dbReference type="ARBA" id="ARBA00022692"/>
    </source>
</evidence>
<dbReference type="EMBL" id="JH711575">
    <property type="protein sequence ID" value="EIW83629.1"/>
    <property type="molecule type" value="Genomic_DNA"/>
</dbReference>
<evidence type="ECO:0000313" key="8">
    <source>
        <dbReference type="EMBL" id="EIW83629.1"/>
    </source>
</evidence>
<keyword evidence="2 7" id="KW-0812">Transmembrane</keyword>
<sequence>MDTPPAQKTRLSLAEQVKEAGFVSIGKGAFLSAAHKDGMVRSNRDARDSIDAPPDVIIMFGWMGGTFRHLSHYAKGYAELYPQAAQVVVLSEPRNFFSRKSTQDKALQPIMDTLGAVGCIPDTRTSTRSSQVKILTHMFSNGGGLQSTMLADLIRRRSPGSVSARSALVHDSMPGVGNLRTTLRAFAVGVPSLPARLFLYAFLSVMHFLGGIIRFLFGIPNIIERLRSKIEDPSFLPWVNKDTPRLYVYSKADGMVMWEEVRDHVQRLRNKGMDVKEELYVESGHVAHMPKDRARYWNAVADVWKASYRDESSA</sequence>
<protein>
    <recommendedName>
        <fullName evidence="10">DUF829-domain-containing protein</fullName>
    </recommendedName>
</protein>
<comment type="similarity">
    <text evidence="1">Belongs to the TMEM53 family.</text>
</comment>
<keyword evidence="9" id="KW-1185">Reference proteome</keyword>
<organism evidence="8 9">
    <name type="scientific">Coniophora puteana (strain RWD-64-598)</name>
    <name type="common">Brown rot fungus</name>
    <dbReference type="NCBI Taxonomy" id="741705"/>
    <lineage>
        <taxon>Eukaryota</taxon>
        <taxon>Fungi</taxon>
        <taxon>Dikarya</taxon>
        <taxon>Basidiomycota</taxon>
        <taxon>Agaricomycotina</taxon>
        <taxon>Agaricomycetes</taxon>
        <taxon>Agaricomycetidae</taxon>
        <taxon>Boletales</taxon>
        <taxon>Coniophorineae</taxon>
        <taxon>Coniophoraceae</taxon>
        <taxon>Coniophora</taxon>
    </lineage>
</organism>
<dbReference type="GO" id="GO:0005640">
    <property type="term" value="C:nuclear outer membrane"/>
    <property type="evidence" value="ECO:0007669"/>
    <property type="project" value="UniProtKB-SubCell"/>
</dbReference>
<evidence type="ECO:0008006" key="10">
    <source>
        <dbReference type="Google" id="ProtNLM"/>
    </source>
</evidence>
<dbReference type="PANTHER" id="PTHR12265:SF30">
    <property type="entry name" value="TRANSMEMBRANE PROTEIN 53"/>
    <property type="match status" value="1"/>
</dbReference>
<proteinExistence type="inferred from homology"/>
<evidence type="ECO:0000256" key="5">
    <source>
        <dbReference type="ARBA" id="ARBA00023242"/>
    </source>
</evidence>
<dbReference type="Pfam" id="PF05705">
    <property type="entry name" value="DUF829"/>
    <property type="match status" value="1"/>
</dbReference>
<dbReference type="OrthoDB" id="77878at2759"/>
<evidence type="ECO:0000256" key="3">
    <source>
        <dbReference type="ARBA" id="ARBA00022989"/>
    </source>
</evidence>